<keyword evidence="4" id="KW-0418">Kinase</keyword>
<keyword evidence="4" id="KW-0808">Transferase</keyword>
<dbReference type="PROSITE" id="PS00108">
    <property type="entry name" value="PROTEIN_KINASE_ST"/>
    <property type="match status" value="1"/>
</dbReference>
<organism evidence="4 5">
    <name type="scientific">Prunus yedoensis var. nudiflora</name>
    <dbReference type="NCBI Taxonomy" id="2094558"/>
    <lineage>
        <taxon>Eukaryota</taxon>
        <taxon>Viridiplantae</taxon>
        <taxon>Streptophyta</taxon>
        <taxon>Embryophyta</taxon>
        <taxon>Tracheophyta</taxon>
        <taxon>Spermatophyta</taxon>
        <taxon>Magnoliopsida</taxon>
        <taxon>eudicotyledons</taxon>
        <taxon>Gunneridae</taxon>
        <taxon>Pentapetalae</taxon>
        <taxon>rosids</taxon>
        <taxon>fabids</taxon>
        <taxon>Rosales</taxon>
        <taxon>Rosaceae</taxon>
        <taxon>Amygdaloideae</taxon>
        <taxon>Amygdaleae</taxon>
        <taxon>Prunus</taxon>
    </lineage>
</organism>
<evidence type="ECO:0000256" key="1">
    <source>
        <dbReference type="ARBA" id="ARBA00004236"/>
    </source>
</evidence>
<gene>
    <name evidence="4" type="ORF">Pyn_00647</name>
</gene>
<evidence type="ECO:0000313" key="5">
    <source>
        <dbReference type="Proteomes" id="UP000250321"/>
    </source>
</evidence>
<dbReference type="Gene3D" id="1.10.510.10">
    <property type="entry name" value="Transferase(Phosphotransferase) domain 1"/>
    <property type="match status" value="1"/>
</dbReference>
<dbReference type="Proteomes" id="UP000250321">
    <property type="component" value="Unassembled WGS sequence"/>
</dbReference>
<feature type="domain" description="Protein kinase" evidence="3">
    <location>
        <begin position="31"/>
        <end position="339"/>
    </location>
</feature>
<dbReference type="InterPro" id="IPR011009">
    <property type="entry name" value="Kinase-like_dom_sf"/>
</dbReference>
<dbReference type="InterPro" id="IPR008271">
    <property type="entry name" value="Ser/Thr_kinase_AS"/>
</dbReference>
<dbReference type="InterPro" id="IPR001245">
    <property type="entry name" value="Ser-Thr/Tyr_kinase_cat_dom"/>
</dbReference>
<dbReference type="EMBL" id="PJQY01000384">
    <property type="protein sequence ID" value="PQQ11776.1"/>
    <property type="molecule type" value="Genomic_DNA"/>
</dbReference>
<dbReference type="InterPro" id="IPR000719">
    <property type="entry name" value="Prot_kinase_dom"/>
</dbReference>
<dbReference type="GO" id="GO:0004672">
    <property type="term" value="F:protein kinase activity"/>
    <property type="evidence" value="ECO:0007669"/>
    <property type="project" value="InterPro"/>
</dbReference>
<name>A0A315AC21_PRUYE</name>
<dbReference type="SUPFAM" id="SSF56112">
    <property type="entry name" value="Protein kinase-like (PK-like)"/>
    <property type="match status" value="1"/>
</dbReference>
<evidence type="ECO:0000259" key="3">
    <source>
        <dbReference type="PROSITE" id="PS50011"/>
    </source>
</evidence>
<dbReference type="PROSITE" id="PS50011">
    <property type="entry name" value="PROTEIN_KINASE_DOM"/>
    <property type="match status" value="1"/>
</dbReference>
<keyword evidence="2" id="KW-0472">Membrane</keyword>
<accession>A0A315AC21</accession>
<sequence>MDKSRTDGKILEISDLRVFSFAELKAATRNFSLDTMVGEGEYGRVFKGWVYEKTLAPSKAATWNFRPNRFVVGEPEVGIGSPVAIKKLNPGSAKGFQDWQSVVNFLGKLSHPSLVKLLGYCWEENDLLLVYEFMPRGSLENYIFRRTEPLSWDSRLKIAIGAARGLAFLHTSEVQIIYRDFKTSNILLDEVCSFLTQPLIITQESQILAVAELGPIFVESHVSTRVVGTYAYAAPEYFGTGHVTTKSNVYCFGVVLLEILTGFRALDRCRPIEQQNLVEWAKPLLSHETKLKTIIDPGIEGQCSLKAALQTAQIILKCLKLDPKSRPSMKEVVEALEHVQEIKE</sequence>
<protein>
    <submittedName>
        <fullName evidence="4">Putative LRR receptor-like protein kinase</fullName>
    </submittedName>
</protein>
<reference evidence="4 5" key="1">
    <citation type="submission" date="2018-02" db="EMBL/GenBank/DDBJ databases">
        <title>Draft genome of wild Prunus yedoensis var. nudiflora.</title>
        <authorList>
            <person name="Baek S."/>
            <person name="Kim J.-H."/>
            <person name="Choi K."/>
            <person name="Kim G.-B."/>
            <person name="Cho A."/>
            <person name="Jang H."/>
            <person name="Shin C.-H."/>
            <person name="Yu H.-J."/>
            <person name="Mun J.-H."/>
        </authorList>
    </citation>
    <scope>NUCLEOTIDE SEQUENCE [LARGE SCALE GENOMIC DNA]</scope>
    <source>
        <strain evidence="5">cv. Jeju island</strain>
        <tissue evidence="4">Leaf</tissue>
    </source>
</reference>
<keyword evidence="2" id="KW-1003">Cell membrane</keyword>
<dbReference type="PANTHER" id="PTHR45621">
    <property type="entry name" value="OS01G0588500 PROTEIN-RELATED"/>
    <property type="match status" value="1"/>
</dbReference>
<dbReference type="OrthoDB" id="4062651at2759"/>
<keyword evidence="5" id="KW-1185">Reference proteome</keyword>
<dbReference type="GO" id="GO:0005524">
    <property type="term" value="F:ATP binding"/>
    <property type="evidence" value="ECO:0007669"/>
    <property type="project" value="InterPro"/>
</dbReference>
<dbReference type="Gene3D" id="3.30.200.20">
    <property type="entry name" value="Phosphorylase Kinase, domain 1"/>
    <property type="match status" value="1"/>
</dbReference>
<proteinExistence type="predicted"/>
<dbReference type="GO" id="GO:0005886">
    <property type="term" value="C:plasma membrane"/>
    <property type="evidence" value="ECO:0007669"/>
    <property type="project" value="UniProtKB-SubCell"/>
</dbReference>
<evidence type="ECO:0000313" key="4">
    <source>
        <dbReference type="EMBL" id="PQQ11776.1"/>
    </source>
</evidence>
<keyword evidence="4" id="KW-0675">Receptor</keyword>
<dbReference type="Pfam" id="PF07714">
    <property type="entry name" value="PK_Tyr_Ser-Thr"/>
    <property type="match status" value="1"/>
</dbReference>
<comment type="caution">
    <text evidence="4">The sequence shown here is derived from an EMBL/GenBank/DDBJ whole genome shotgun (WGS) entry which is preliminary data.</text>
</comment>
<dbReference type="AlphaFoldDB" id="A0A315AC21"/>
<comment type="subcellular location">
    <subcellularLocation>
        <location evidence="1">Cell membrane</location>
    </subcellularLocation>
</comment>
<evidence type="ECO:0000256" key="2">
    <source>
        <dbReference type="ARBA" id="ARBA00022475"/>
    </source>
</evidence>
<dbReference type="InterPro" id="IPR050823">
    <property type="entry name" value="Plant_Ser_Thr_Prot_Kinase"/>
</dbReference>